<dbReference type="Proteomes" id="UP000027138">
    <property type="component" value="Unassembled WGS sequence"/>
</dbReference>
<name>A0A067LHC7_JATCU</name>
<dbReference type="AlphaFoldDB" id="A0A067LHC7"/>
<dbReference type="EMBL" id="KK914256">
    <property type="protein sequence ID" value="KDP44005.1"/>
    <property type="molecule type" value="Genomic_DNA"/>
</dbReference>
<evidence type="ECO:0000256" key="1">
    <source>
        <dbReference type="SAM" id="MobiDB-lite"/>
    </source>
</evidence>
<organism evidence="2 3">
    <name type="scientific">Jatropha curcas</name>
    <name type="common">Barbados nut</name>
    <dbReference type="NCBI Taxonomy" id="180498"/>
    <lineage>
        <taxon>Eukaryota</taxon>
        <taxon>Viridiplantae</taxon>
        <taxon>Streptophyta</taxon>
        <taxon>Embryophyta</taxon>
        <taxon>Tracheophyta</taxon>
        <taxon>Spermatophyta</taxon>
        <taxon>Magnoliopsida</taxon>
        <taxon>eudicotyledons</taxon>
        <taxon>Gunneridae</taxon>
        <taxon>Pentapetalae</taxon>
        <taxon>rosids</taxon>
        <taxon>fabids</taxon>
        <taxon>Malpighiales</taxon>
        <taxon>Euphorbiaceae</taxon>
        <taxon>Crotonoideae</taxon>
        <taxon>Jatropheae</taxon>
        <taxon>Jatropha</taxon>
    </lineage>
</organism>
<sequence length="82" mass="8619">MVGKFPSLPGGNGDGGGRSGWEVGGRHVVEQPLNRLTISTVAQFSGQLENTCGTVCRNSHTCVTALHLLVAVLRAGFVEIKE</sequence>
<gene>
    <name evidence="2" type="ORF">JCGZ_05472</name>
</gene>
<proteinExistence type="predicted"/>
<evidence type="ECO:0000313" key="3">
    <source>
        <dbReference type="Proteomes" id="UP000027138"/>
    </source>
</evidence>
<protein>
    <submittedName>
        <fullName evidence="2">Uncharacterized protein</fullName>
    </submittedName>
</protein>
<reference evidence="2 3" key="1">
    <citation type="journal article" date="2014" name="PLoS ONE">
        <title>Global Analysis of Gene Expression Profiles in Physic Nut (Jatropha curcas L.) Seedlings Exposed to Salt Stress.</title>
        <authorList>
            <person name="Zhang L."/>
            <person name="Zhang C."/>
            <person name="Wu P."/>
            <person name="Chen Y."/>
            <person name="Li M."/>
            <person name="Jiang H."/>
            <person name="Wu G."/>
        </authorList>
    </citation>
    <scope>NUCLEOTIDE SEQUENCE [LARGE SCALE GENOMIC DNA]</scope>
    <source>
        <strain evidence="3">cv. GZQX0401</strain>
        <tissue evidence="2">Young leaves</tissue>
    </source>
</reference>
<evidence type="ECO:0000313" key="2">
    <source>
        <dbReference type="EMBL" id="KDP44005.1"/>
    </source>
</evidence>
<feature type="compositionally biased region" description="Gly residues" evidence="1">
    <location>
        <begin position="10"/>
        <end position="23"/>
    </location>
</feature>
<keyword evidence="3" id="KW-1185">Reference proteome</keyword>
<accession>A0A067LHC7</accession>
<feature type="region of interest" description="Disordered" evidence="1">
    <location>
        <begin position="1"/>
        <end position="24"/>
    </location>
</feature>